<proteinExistence type="predicted"/>
<dbReference type="InterPro" id="IPR036392">
    <property type="entry name" value="PLAT/LH2_dom_sf"/>
</dbReference>
<sequence>MKMRIGRVVAGTMALAAATIMATSESAAAGVTPRIGSDHTYSGRQNTPSNPLHKGIGVAAQRQYRVAVYTGNRAGAGTDANVYLTIYGTRGSVGHKLDNSEDNFERGKTDRFTLGLRDVGRVTSITISHNNKGEKPGWYLNKVTIGGNANFPAYRWLAKDEDDGNTWANLRRR</sequence>
<dbReference type="SUPFAM" id="SSF49723">
    <property type="entry name" value="Lipase/lipooxygenase domain (PLAT/LH2 domain)"/>
    <property type="match status" value="1"/>
</dbReference>
<dbReference type="AlphaFoldDB" id="A0AAE6TPU6"/>
<feature type="chain" id="PRO_5042023519" description="PLAT domain-containing protein" evidence="2">
    <location>
        <begin position="30"/>
        <end position="173"/>
    </location>
</feature>
<protein>
    <recommendedName>
        <fullName evidence="3">PLAT domain-containing protein</fullName>
    </recommendedName>
</protein>
<dbReference type="Proteomes" id="UP000325458">
    <property type="component" value="Chromosome"/>
</dbReference>
<evidence type="ECO:0000259" key="3">
    <source>
        <dbReference type="PROSITE" id="PS50095"/>
    </source>
</evidence>
<dbReference type="InterPro" id="IPR052970">
    <property type="entry name" value="Inner_ear_hair_cell_LOXHD"/>
</dbReference>
<dbReference type="PANTHER" id="PTHR45901">
    <property type="entry name" value="PROTEIN CBG12474"/>
    <property type="match status" value="1"/>
</dbReference>
<reference evidence="4 5" key="1">
    <citation type="submission" date="2017-09" db="EMBL/GenBank/DDBJ databases">
        <authorList>
            <person name="Lee N."/>
            <person name="Cho B.-K."/>
        </authorList>
    </citation>
    <scope>NUCLEOTIDE SEQUENCE [LARGE SCALE GENOMIC DNA]</scope>
    <source>
        <strain evidence="4 5">ATCC 23948</strain>
    </source>
</reference>
<dbReference type="PANTHER" id="PTHR45901:SF3">
    <property type="entry name" value="LIPOXYGENASE HOMOLOGY DOMAIN-CONTAINING PROTEIN 1"/>
    <property type="match status" value="1"/>
</dbReference>
<evidence type="ECO:0000256" key="1">
    <source>
        <dbReference type="SAM" id="MobiDB-lite"/>
    </source>
</evidence>
<evidence type="ECO:0000256" key="2">
    <source>
        <dbReference type="SAM" id="SignalP"/>
    </source>
</evidence>
<feature type="domain" description="PLAT" evidence="3">
    <location>
        <begin position="62"/>
        <end position="173"/>
    </location>
</feature>
<gene>
    <name evidence="4" type="ORF">CP981_31070</name>
</gene>
<dbReference type="EMBL" id="CP023691">
    <property type="protein sequence ID" value="QEV55486.1"/>
    <property type="molecule type" value="Genomic_DNA"/>
</dbReference>
<evidence type="ECO:0000313" key="4">
    <source>
        <dbReference type="EMBL" id="QEV55486.1"/>
    </source>
</evidence>
<dbReference type="CDD" id="cd01756">
    <property type="entry name" value="PLAT_repeat"/>
    <property type="match status" value="1"/>
</dbReference>
<name>A0AAE6TPU6_STRPT</name>
<dbReference type="Gene3D" id="2.40.180.10">
    <property type="entry name" value="Catalase core domain"/>
    <property type="match status" value="1"/>
</dbReference>
<dbReference type="InterPro" id="IPR001024">
    <property type="entry name" value="PLAT/LH2_dom"/>
</dbReference>
<dbReference type="SMART" id="SM00308">
    <property type="entry name" value="LH2"/>
    <property type="match status" value="1"/>
</dbReference>
<feature type="compositionally biased region" description="Polar residues" evidence="1">
    <location>
        <begin position="39"/>
        <end position="50"/>
    </location>
</feature>
<keyword evidence="2" id="KW-0732">Signal</keyword>
<accession>A0AAE6TPU6</accession>
<dbReference type="Pfam" id="PF01477">
    <property type="entry name" value="PLAT"/>
    <property type="match status" value="1"/>
</dbReference>
<evidence type="ECO:0000313" key="5">
    <source>
        <dbReference type="Proteomes" id="UP000325458"/>
    </source>
</evidence>
<dbReference type="KEGG" id="spla:CP981_31070"/>
<organism evidence="4 5">
    <name type="scientific">Streptomyces platensis</name>
    <dbReference type="NCBI Taxonomy" id="58346"/>
    <lineage>
        <taxon>Bacteria</taxon>
        <taxon>Bacillati</taxon>
        <taxon>Actinomycetota</taxon>
        <taxon>Actinomycetes</taxon>
        <taxon>Kitasatosporales</taxon>
        <taxon>Streptomycetaceae</taxon>
        <taxon>Streptomyces</taxon>
    </lineage>
</organism>
<dbReference type="PROSITE" id="PS50095">
    <property type="entry name" value="PLAT"/>
    <property type="match status" value="1"/>
</dbReference>
<feature type="region of interest" description="Disordered" evidence="1">
    <location>
        <begin position="35"/>
        <end position="54"/>
    </location>
</feature>
<feature type="signal peptide" evidence="2">
    <location>
        <begin position="1"/>
        <end position="29"/>
    </location>
</feature>